<sequence>MRKAMMLLVGATIAVPGSAAIAKDHDGSYAHVAIMNGDYARAEKALEADRRIFPDRPEVLLNLATVYAQTGRTDAARELYAHVLTVEAVDLTLPGDQVANSHDLARIGLSRLTPTTGTQFTSR</sequence>
<dbReference type="SUPFAM" id="SSF48452">
    <property type="entry name" value="TPR-like"/>
    <property type="match status" value="1"/>
</dbReference>
<evidence type="ECO:0000313" key="2">
    <source>
        <dbReference type="EMBL" id="MBR0551330.1"/>
    </source>
</evidence>
<dbReference type="RefSeq" id="WP_284052612.1">
    <property type="nucleotide sequence ID" value="NZ_JAGRQC010000001.1"/>
</dbReference>
<keyword evidence="3" id="KW-1185">Reference proteome</keyword>
<keyword evidence="1" id="KW-0732">Signal</keyword>
<dbReference type="Gene3D" id="1.25.40.10">
    <property type="entry name" value="Tetratricopeptide repeat domain"/>
    <property type="match status" value="1"/>
</dbReference>
<evidence type="ECO:0000256" key="1">
    <source>
        <dbReference type="SAM" id="SignalP"/>
    </source>
</evidence>
<protein>
    <submittedName>
        <fullName evidence="2">Tetratricopeptide repeat protein</fullName>
    </submittedName>
</protein>
<dbReference type="AlphaFoldDB" id="A0A8T4I9Y5"/>
<feature type="signal peptide" evidence="1">
    <location>
        <begin position="1"/>
        <end position="22"/>
    </location>
</feature>
<dbReference type="InterPro" id="IPR011990">
    <property type="entry name" value="TPR-like_helical_dom_sf"/>
</dbReference>
<proteinExistence type="predicted"/>
<feature type="chain" id="PRO_5035789797" evidence="1">
    <location>
        <begin position="23"/>
        <end position="123"/>
    </location>
</feature>
<comment type="caution">
    <text evidence="2">The sequence shown here is derived from an EMBL/GenBank/DDBJ whole genome shotgun (WGS) entry which is preliminary data.</text>
</comment>
<dbReference type="Proteomes" id="UP000676996">
    <property type="component" value="Unassembled WGS sequence"/>
</dbReference>
<accession>A0A8T4I9Y5</accession>
<organism evidence="2 3">
    <name type="scientific">Stakelama marina</name>
    <dbReference type="NCBI Taxonomy" id="2826939"/>
    <lineage>
        <taxon>Bacteria</taxon>
        <taxon>Pseudomonadati</taxon>
        <taxon>Pseudomonadota</taxon>
        <taxon>Alphaproteobacteria</taxon>
        <taxon>Sphingomonadales</taxon>
        <taxon>Sphingomonadaceae</taxon>
        <taxon>Stakelama</taxon>
    </lineage>
</organism>
<name>A0A8T4I9Y5_9SPHN</name>
<gene>
    <name evidence="2" type="ORF">J7S20_02285</name>
</gene>
<dbReference type="EMBL" id="JAGRQC010000001">
    <property type="protein sequence ID" value="MBR0551330.1"/>
    <property type="molecule type" value="Genomic_DNA"/>
</dbReference>
<dbReference type="Pfam" id="PF14559">
    <property type="entry name" value="TPR_19"/>
    <property type="match status" value="1"/>
</dbReference>
<reference evidence="2" key="1">
    <citation type="submission" date="2021-04" db="EMBL/GenBank/DDBJ databases">
        <title>Ouciella asimina sp. nov., isolated from the surface seawater in the hydrothermal field of Okinawa Trough.</title>
        <authorList>
            <person name="Shuang W."/>
        </authorList>
    </citation>
    <scope>NUCLEOTIDE SEQUENCE</scope>
    <source>
        <strain evidence="2">LXI357</strain>
    </source>
</reference>
<evidence type="ECO:0000313" key="3">
    <source>
        <dbReference type="Proteomes" id="UP000676996"/>
    </source>
</evidence>